<dbReference type="InterPro" id="IPR029063">
    <property type="entry name" value="SAM-dependent_MTases_sf"/>
</dbReference>
<gene>
    <name evidence="2" type="ORF">H8B09_16815</name>
</gene>
<dbReference type="RefSeq" id="WP_191204726.1">
    <property type="nucleotide sequence ID" value="NZ_JACXZA010000004.1"/>
</dbReference>
<dbReference type="CDD" id="cd02440">
    <property type="entry name" value="AdoMet_MTases"/>
    <property type="match status" value="1"/>
</dbReference>
<feature type="domain" description="Methyltransferase" evidence="1">
    <location>
        <begin position="41"/>
        <end position="135"/>
    </location>
</feature>
<reference evidence="2 3" key="1">
    <citation type="submission" date="2020-09" db="EMBL/GenBank/DDBJ databases">
        <title>Paenibacillus sp. strain PR3 16S rRNA gene Genome sequencing and assembly.</title>
        <authorList>
            <person name="Kim J."/>
        </authorList>
    </citation>
    <scope>NUCLEOTIDE SEQUENCE [LARGE SCALE GENOMIC DNA]</scope>
    <source>
        <strain evidence="2 3">PR3</strain>
    </source>
</reference>
<evidence type="ECO:0000313" key="3">
    <source>
        <dbReference type="Proteomes" id="UP000609346"/>
    </source>
</evidence>
<dbReference type="EMBL" id="JACXZA010000004">
    <property type="protein sequence ID" value="MBD3920426.1"/>
    <property type="molecule type" value="Genomic_DNA"/>
</dbReference>
<dbReference type="Pfam" id="PF13649">
    <property type="entry name" value="Methyltransf_25"/>
    <property type="match status" value="1"/>
</dbReference>
<evidence type="ECO:0000259" key="1">
    <source>
        <dbReference type="Pfam" id="PF13649"/>
    </source>
</evidence>
<comment type="caution">
    <text evidence="2">The sequence shown here is derived from an EMBL/GenBank/DDBJ whole genome shotgun (WGS) entry which is preliminary data.</text>
</comment>
<dbReference type="Gene3D" id="3.40.50.150">
    <property type="entry name" value="Vaccinia Virus protein VP39"/>
    <property type="match status" value="1"/>
</dbReference>
<proteinExistence type="predicted"/>
<keyword evidence="3" id="KW-1185">Reference proteome</keyword>
<keyword evidence="2" id="KW-0489">Methyltransferase</keyword>
<name>A0ABR8MWS1_9BACL</name>
<dbReference type="GO" id="GO:0008168">
    <property type="term" value="F:methyltransferase activity"/>
    <property type="evidence" value="ECO:0007669"/>
    <property type="project" value="UniProtKB-KW"/>
</dbReference>
<keyword evidence="2" id="KW-0808">Transferase</keyword>
<organism evidence="2 3">
    <name type="scientific">Paenibacillus terricola</name>
    <dbReference type="NCBI Taxonomy" id="2763503"/>
    <lineage>
        <taxon>Bacteria</taxon>
        <taxon>Bacillati</taxon>
        <taxon>Bacillota</taxon>
        <taxon>Bacilli</taxon>
        <taxon>Bacillales</taxon>
        <taxon>Paenibacillaceae</taxon>
        <taxon>Paenibacillus</taxon>
    </lineage>
</organism>
<evidence type="ECO:0000313" key="2">
    <source>
        <dbReference type="EMBL" id="MBD3920426.1"/>
    </source>
</evidence>
<dbReference type="Proteomes" id="UP000609346">
    <property type="component" value="Unassembled WGS sequence"/>
</dbReference>
<dbReference type="SUPFAM" id="SSF53335">
    <property type="entry name" value="S-adenosyl-L-methionine-dependent methyltransferases"/>
    <property type="match status" value="1"/>
</dbReference>
<dbReference type="InterPro" id="IPR041698">
    <property type="entry name" value="Methyltransf_25"/>
</dbReference>
<dbReference type="GO" id="GO:0032259">
    <property type="term" value="P:methylation"/>
    <property type="evidence" value="ECO:0007669"/>
    <property type="project" value="UniProtKB-KW"/>
</dbReference>
<sequence>MNSYYGELCTKLYEVDKSIAAGKELEFYLSYADRDNSTFRVLEPMCGNGRMLIPFMLNGIQIEGFDISEDMLKACREKSERLNLMPHLTLQKIEEFVSPHRYDLIMIPFGSFSLLPTDLVGPSLANMKAVLADQGKLLLTTMMKYDGIVEIPEWKETGRTEIDGECIVTYRKVQYDMEQSMLLTQLKYELVVNGQVVQTELMDFPLRLYNDGEFEALLEENGFQYVLHQVKDGYGEGTRFHVFECSLTRA</sequence>
<dbReference type="Gene3D" id="2.20.25.110">
    <property type="entry name" value="S-adenosyl-L-methionine-dependent methyltransferases"/>
    <property type="match status" value="1"/>
</dbReference>
<accession>A0ABR8MWS1</accession>
<protein>
    <submittedName>
        <fullName evidence="2">Class I SAM-dependent methyltransferase</fullName>
    </submittedName>
</protein>